<dbReference type="CDD" id="cd06661">
    <property type="entry name" value="GGCT_like"/>
    <property type="match status" value="1"/>
</dbReference>
<dbReference type="AlphaFoldDB" id="T0H7V0"/>
<dbReference type="eggNOG" id="COG2105">
    <property type="taxonomic scope" value="Bacteria"/>
</dbReference>
<accession>T0H7V0</accession>
<reference evidence="2 3" key="1">
    <citation type="journal article" date="2013" name="Genome Announc.">
        <title>Draft Genome Sequence of Sphingobium lactosutens Strain DS20T, Isolated from a Hexachlorocyclohexane Dumpsite.</title>
        <authorList>
            <person name="Kumar R."/>
            <person name="Dwivedi V."/>
            <person name="Negi V."/>
            <person name="Khurana J.P."/>
            <person name="Lal R."/>
        </authorList>
    </citation>
    <scope>NUCLEOTIDE SEQUENCE [LARGE SCALE GENOMIC DNA]</scope>
    <source>
        <strain evidence="2 3">DS20</strain>
    </source>
</reference>
<dbReference type="Proteomes" id="UP000015531">
    <property type="component" value="Unassembled WGS sequence"/>
</dbReference>
<evidence type="ECO:0000313" key="2">
    <source>
        <dbReference type="EMBL" id="EQB12376.1"/>
    </source>
</evidence>
<sequence>MVARRLEREATLVGPASVDGVLYRIADYPGLVPGGTAKVVGDLYRLSDPVRTLAWLDDYEECSPAFPQPWEFRRVLIAVATREGMVDAWTYLYARNVATFQRIEGGDFLA</sequence>
<protein>
    <recommendedName>
        <fullName evidence="1">Gamma-glutamylcyclotransferase AIG2-like domain-containing protein</fullName>
    </recommendedName>
</protein>
<dbReference type="Pfam" id="PF06094">
    <property type="entry name" value="GGACT"/>
    <property type="match status" value="1"/>
</dbReference>
<gene>
    <name evidence="2" type="ORF">RLDS_19710</name>
</gene>
<name>T0H7V0_9SPHN</name>
<dbReference type="InterPro" id="IPR009288">
    <property type="entry name" value="AIG2-like_dom"/>
</dbReference>
<feature type="domain" description="Gamma-glutamylcyclotransferase AIG2-like" evidence="1">
    <location>
        <begin position="8"/>
        <end position="109"/>
    </location>
</feature>
<evidence type="ECO:0000259" key="1">
    <source>
        <dbReference type="Pfam" id="PF06094"/>
    </source>
</evidence>
<keyword evidence="3" id="KW-1185">Reference proteome</keyword>
<dbReference type="Gene3D" id="3.10.490.10">
    <property type="entry name" value="Gamma-glutamyl cyclotransferase-like"/>
    <property type="match status" value="1"/>
</dbReference>
<comment type="caution">
    <text evidence="2">The sequence shown here is derived from an EMBL/GenBank/DDBJ whole genome shotgun (WGS) entry which is preliminary data.</text>
</comment>
<dbReference type="SUPFAM" id="SSF110857">
    <property type="entry name" value="Gamma-glutamyl cyclotransferase-like"/>
    <property type="match status" value="1"/>
</dbReference>
<proteinExistence type="predicted"/>
<evidence type="ECO:0000313" key="3">
    <source>
        <dbReference type="Proteomes" id="UP000015531"/>
    </source>
</evidence>
<dbReference type="InterPro" id="IPR013024">
    <property type="entry name" value="GGCT-like"/>
</dbReference>
<organism evidence="2 3">
    <name type="scientific">Sphingobium lactosutens DS20</name>
    <dbReference type="NCBI Taxonomy" id="1331060"/>
    <lineage>
        <taxon>Bacteria</taxon>
        <taxon>Pseudomonadati</taxon>
        <taxon>Pseudomonadota</taxon>
        <taxon>Alphaproteobacteria</taxon>
        <taxon>Sphingomonadales</taxon>
        <taxon>Sphingomonadaceae</taxon>
        <taxon>Sphingobium</taxon>
    </lineage>
</organism>
<dbReference type="PATRIC" id="fig|1331060.3.peg.3805"/>
<dbReference type="InterPro" id="IPR036568">
    <property type="entry name" value="GGCT-like_sf"/>
</dbReference>
<dbReference type="EMBL" id="ATDP01000103">
    <property type="protein sequence ID" value="EQB12376.1"/>
    <property type="molecule type" value="Genomic_DNA"/>
</dbReference>